<organism evidence="1 2">
    <name type="scientific">Gigaspora margarita</name>
    <dbReference type="NCBI Taxonomy" id="4874"/>
    <lineage>
        <taxon>Eukaryota</taxon>
        <taxon>Fungi</taxon>
        <taxon>Fungi incertae sedis</taxon>
        <taxon>Mucoromycota</taxon>
        <taxon>Glomeromycotina</taxon>
        <taxon>Glomeromycetes</taxon>
        <taxon>Diversisporales</taxon>
        <taxon>Gigasporaceae</taxon>
        <taxon>Gigaspora</taxon>
    </lineage>
</organism>
<sequence length="69" mass="8159">MFEDVSNKQENPNIIRDFFHEFPLEFGWALKSKQKYGKKGTGKCISKKYARMFEEGELDEDEIPKLQTI</sequence>
<proteinExistence type="predicted"/>
<keyword evidence="2" id="KW-1185">Reference proteome</keyword>
<name>A0ABN7VP03_GIGMA</name>
<evidence type="ECO:0000313" key="1">
    <source>
        <dbReference type="EMBL" id="CAG8785917.1"/>
    </source>
</evidence>
<accession>A0ABN7VP03</accession>
<evidence type="ECO:0000313" key="2">
    <source>
        <dbReference type="Proteomes" id="UP000789901"/>
    </source>
</evidence>
<dbReference type="EMBL" id="CAJVQB010017916">
    <property type="protein sequence ID" value="CAG8785917.1"/>
    <property type="molecule type" value="Genomic_DNA"/>
</dbReference>
<gene>
    <name evidence="1" type="ORF">GMARGA_LOCUS20434</name>
</gene>
<comment type="caution">
    <text evidence="1">The sequence shown here is derived from an EMBL/GenBank/DDBJ whole genome shotgun (WGS) entry which is preliminary data.</text>
</comment>
<reference evidence="1 2" key="1">
    <citation type="submission" date="2021-06" db="EMBL/GenBank/DDBJ databases">
        <authorList>
            <person name="Kallberg Y."/>
            <person name="Tangrot J."/>
            <person name="Rosling A."/>
        </authorList>
    </citation>
    <scope>NUCLEOTIDE SEQUENCE [LARGE SCALE GENOMIC DNA]</scope>
    <source>
        <strain evidence="1 2">120-4 pot B 10/14</strain>
    </source>
</reference>
<dbReference type="Proteomes" id="UP000789901">
    <property type="component" value="Unassembled WGS sequence"/>
</dbReference>
<protein>
    <submittedName>
        <fullName evidence="1">20919_t:CDS:1</fullName>
    </submittedName>
</protein>